<reference evidence="6" key="1">
    <citation type="submission" date="2014-07" db="EMBL/GenBank/DDBJ databases">
        <title>Identification of esterase genes and their expression profiles in several pesticides treated Colorado potato beetle, Leptinotarsa decemlineata.</title>
        <authorList>
            <person name="Lv F."/>
            <person name="Fu K."/>
        </authorList>
    </citation>
    <scope>NUCLEOTIDE SEQUENCE</scope>
</reference>
<name>A0A0A7EP48_LEPDE</name>
<dbReference type="OrthoDB" id="19653at2759"/>
<evidence type="ECO:0000256" key="2">
    <source>
        <dbReference type="ARBA" id="ARBA00022487"/>
    </source>
</evidence>
<keyword evidence="2" id="KW-0719">Serine esterase</keyword>
<dbReference type="Gene3D" id="3.40.50.1820">
    <property type="entry name" value="alpha/beta hydrolase"/>
    <property type="match status" value="1"/>
</dbReference>
<evidence type="ECO:0000259" key="5">
    <source>
        <dbReference type="Pfam" id="PF00135"/>
    </source>
</evidence>
<dbReference type="AlphaFoldDB" id="A0A0A7EP48"/>
<protein>
    <submittedName>
        <fullName evidence="6">Putative alpha-esterase</fullName>
    </submittedName>
</protein>
<dbReference type="EMBL" id="KM234963">
    <property type="protein sequence ID" value="AIY68377.1"/>
    <property type="molecule type" value="mRNA"/>
</dbReference>
<dbReference type="InterPro" id="IPR029058">
    <property type="entry name" value="AB_hydrolase_fold"/>
</dbReference>
<evidence type="ECO:0000313" key="6">
    <source>
        <dbReference type="EMBL" id="AIY68377.1"/>
    </source>
</evidence>
<dbReference type="GO" id="GO:0052689">
    <property type="term" value="F:carboxylic ester hydrolase activity"/>
    <property type="evidence" value="ECO:0007669"/>
    <property type="project" value="UniProtKB-KW"/>
</dbReference>
<evidence type="ECO:0000256" key="1">
    <source>
        <dbReference type="ARBA" id="ARBA00005964"/>
    </source>
</evidence>
<dbReference type="PANTHER" id="PTHR43142:SF1">
    <property type="entry name" value="CARBOXYLIC ESTER HYDROLASE"/>
    <property type="match status" value="1"/>
</dbReference>
<keyword evidence="3" id="KW-0378">Hydrolase</keyword>
<comment type="similarity">
    <text evidence="1">Belongs to the type-B carboxylesterase/lipase family.</text>
</comment>
<dbReference type="ESTHER" id="lepde-a0a0a7ep48">
    <property type="family name" value="Carb_B_Arthropoda"/>
</dbReference>
<keyword evidence="4" id="KW-0325">Glycoprotein</keyword>
<dbReference type="Pfam" id="PF00135">
    <property type="entry name" value="COesterase"/>
    <property type="match status" value="1"/>
</dbReference>
<dbReference type="InterPro" id="IPR002018">
    <property type="entry name" value="CarbesteraseB"/>
</dbReference>
<dbReference type="SUPFAM" id="SSF53474">
    <property type="entry name" value="alpha/beta-Hydrolases"/>
    <property type="match status" value="1"/>
</dbReference>
<evidence type="ECO:0000256" key="4">
    <source>
        <dbReference type="ARBA" id="ARBA00023180"/>
    </source>
</evidence>
<proteinExistence type="evidence at transcript level"/>
<accession>A0A0A7EP48</accession>
<evidence type="ECO:0000256" key="3">
    <source>
        <dbReference type="ARBA" id="ARBA00022801"/>
    </source>
</evidence>
<organism evidence="6">
    <name type="scientific">Leptinotarsa decemlineata</name>
    <name type="common">Colorado potato beetle</name>
    <name type="synonym">Doryphora decemlineata</name>
    <dbReference type="NCBI Taxonomy" id="7539"/>
    <lineage>
        <taxon>Eukaryota</taxon>
        <taxon>Metazoa</taxon>
        <taxon>Ecdysozoa</taxon>
        <taxon>Arthropoda</taxon>
        <taxon>Hexapoda</taxon>
        <taxon>Insecta</taxon>
        <taxon>Pterygota</taxon>
        <taxon>Neoptera</taxon>
        <taxon>Endopterygota</taxon>
        <taxon>Coleoptera</taxon>
        <taxon>Polyphaga</taxon>
        <taxon>Cucujiformia</taxon>
        <taxon>Chrysomeloidea</taxon>
        <taxon>Chrysomelidae</taxon>
        <taxon>Chrysomelinae</taxon>
        <taxon>Doryphorini</taxon>
        <taxon>Leptinotarsa</taxon>
    </lineage>
</organism>
<sequence length="533" mass="59773">MASPVVAISEGQVRGCVGTDIDGGQFHSFLGIPYAKPPVGELRFKAPQPVEPWSGIKETVKVGDACIQRDMLFTGAIIGSEDCLHLNVFTRTLPQEDSTLKPVMVWIHGGGLIQGSNDIKTSGPEYIMTEDVVLVTINYRLGYLGFLRLKDPSLEVPGNAGLKDQVLALKWVQRNIKQFNGDPNNVTIFGESAGGACVHSHILSPASKGLFHKAIPQSGSVLNPWALTNHNTFEFFDFMEKGIKDEKTALEVLRNMPVNELFDYQDRFLLVQPPLGVIGLVIEEPNPTAFLTKDPMEVIISGEYNKVPMIWGYTSNEGMLFVPLQEMSKKGKAFKVDEQLNLEDFVPPNMKLERGCSTSQEICKKIADFYFKGENAMNKLLLISDYYFVIGILASIINHARTCHYPIFLYRMSCETNLNASRVLFKLQDIPGVCHGDDVGYLFKNSFFPDVEIGEIEMVCLRRFLKLWTNFAKYGNPTPEKNDLNIQWKPVDGEHVNILDIGKELVMETNPEDESVRLWKDIYQMSPATANYL</sequence>
<dbReference type="PANTHER" id="PTHR43142">
    <property type="entry name" value="CARBOXYLIC ESTER HYDROLASE"/>
    <property type="match status" value="1"/>
</dbReference>
<feature type="domain" description="Carboxylesterase type B" evidence="5">
    <location>
        <begin position="3"/>
        <end position="519"/>
    </location>
</feature>